<dbReference type="Pfam" id="PF04511">
    <property type="entry name" value="DER1"/>
    <property type="match status" value="1"/>
</dbReference>
<dbReference type="GO" id="GO:0006950">
    <property type="term" value="P:response to stress"/>
    <property type="evidence" value="ECO:0007669"/>
    <property type="project" value="UniProtKB-ARBA"/>
</dbReference>
<keyword evidence="4 7" id="KW-0256">Endoplasmic reticulum</keyword>
<evidence type="ECO:0000256" key="4">
    <source>
        <dbReference type="ARBA" id="ARBA00022824"/>
    </source>
</evidence>
<feature type="transmembrane region" description="Helical" evidence="7">
    <location>
        <begin position="48"/>
        <end position="66"/>
    </location>
</feature>
<dbReference type="GO" id="GO:0005789">
    <property type="term" value="C:endoplasmic reticulum membrane"/>
    <property type="evidence" value="ECO:0007669"/>
    <property type="project" value="UniProtKB-SubCell"/>
</dbReference>
<dbReference type="OrthoDB" id="19102at2759"/>
<keyword evidence="3 7" id="KW-0812">Transmembrane</keyword>
<evidence type="ECO:0000313" key="9">
    <source>
        <dbReference type="EMBL" id="KII66454.1"/>
    </source>
</evidence>
<keyword evidence="6 7" id="KW-0472">Membrane</keyword>
<evidence type="ECO:0000256" key="1">
    <source>
        <dbReference type="ARBA" id="ARBA00004477"/>
    </source>
</evidence>
<name>A0A0C2ILZ3_THEKT</name>
<dbReference type="AlphaFoldDB" id="A0A0C2ILZ3"/>
<dbReference type="OMA" id="YAPRILY"/>
<comment type="function">
    <text evidence="7">May be involved in the degradation of misfolded endoplasmic reticulum (ER) luminal proteins.</text>
</comment>
<comment type="caution">
    <text evidence="9">The sequence shown here is derived from an EMBL/GenBank/DDBJ whole genome shotgun (WGS) entry which is preliminary data.</text>
</comment>
<protein>
    <recommendedName>
        <fullName evidence="7">Derlin</fullName>
    </recommendedName>
</protein>
<keyword evidence="10" id="KW-1185">Reference proteome</keyword>
<dbReference type="SUPFAM" id="SSF144091">
    <property type="entry name" value="Rhomboid-like"/>
    <property type="match status" value="1"/>
</dbReference>
<dbReference type="PANTHER" id="PTHR11009">
    <property type="entry name" value="DER1-LIKE PROTEIN, DERLIN"/>
    <property type="match status" value="1"/>
</dbReference>
<dbReference type="Proteomes" id="UP000031668">
    <property type="component" value="Unassembled WGS sequence"/>
</dbReference>
<evidence type="ECO:0000256" key="5">
    <source>
        <dbReference type="ARBA" id="ARBA00022989"/>
    </source>
</evidence>
<dbReference type="EMBL" id="JWZT01003531">
    <property type="protein sequence ID" value="KII66454.1"/>
    <property type="molecule type" value="Genomic_DNA"/>
</dbReference>
<evidence type="ECO:0000256" key="8">
    <source>
        <dbReference type="SAM" id="MobiDB-lite"/>
    </source>
</evidence>
<reference evidence="9 10" key="1">
    <citation type="journal article" date="2014" name="Genome Biol. Evol.">
        <title>The genome of the myxosporean Thelohanellus kitauei shows adaptations to nutrient acquisition within its fish host.</title>
        <authorList>
            <person name="Yang Y."/>
            <person name="Xiong J."/>
            <person name="Zhou Z."/>
            <person name="Huo F."/>
            <person name="Miao W."/>
            <person name="Ran C."/>
            <person name="Liu Y."/>
            <person name="Zhang J."/>
            <person name="Feng J."/>
            <person name="Wang M."/>
            <person name="Wang M."/>
            <person name="Wang L."/>
            <person name="Yao B."/>
        </authorList>
    </citation>
    <scope>NUCLEOTIDE SEQUENCE [LARGE SCALE GENOMIC DNA]</scope>
    <source>
        <strain evidence="9">Wuqing</strain>
    </source>
</reference>
<feature type="transmembrane region" description="Helical" evidence="7">
    <location>
        <begin position="20"/>
        <end position="41"/>
    </location>
</feature>
<evidence type="ECO:0000313" key="10">
    <source>
        <dbReference type="Proteomes" id="UP000031668"/>
    </source>
</evidence>
<organism evidence="9 10">
    <name type="scientific">Thelohanellus kitauei</name>
    <name type="common">Myxosporean</name>
    <dbReference type="NCBI Taxonomy" id="669202"/>
    <lineage>
        <taxon>Eukaryota</taxon>
        <taxon>Metazoa</taxon>
        <taxon>Cnidaria</taxon>
        <taxon>Myxozoa</taxon>
        <taxon>Myxosporea</taxon>
        <taxon>Bivalvulida</taxon>
        <taxon>Platysporina</taxon>
        <taxon>Myxobolidae</taxon>
        <taxon>Thelohanellus</taxon>
    </lineage>
</organism>
<sequence>MIYSVLYVWSQMNSDEMVSFWFGLTFKSKYYPWVLLLINLLMYNRWAAIFSGILVGHLYYFLTSVYPEEYNGPKLLKTPAFLYKFFPREKITAKNVEIRPGYTRFTPADRQEPQQPTFRWGRGRRLDE</sequence>
<feature type="region of interest" description="Disordered" evidence="8">
    <location>
        <begin position="104"/>
        <end position="128"/>
    </location>
</feature>
<dbReference type="InterPro" id="IPR035952">
    <property type="entry name" value="Rhomboid-like_sf"/>
</dbReference>
<gene>
    <name evidence="9" type="ORF">RF11_02775</name>
</gene>
<dbReference type="InterPro" id="IPR007599">
    <property type="entry name" value="DER1"/>
</dbReference>
<accession>A0A0C2ILZ3</accession>
<evidence type="ECO:0000256" key="2">
    <source>
        <dbReference type="ARBA" id="ARBA00008917"/>
    </source>
</evidence>
<comment type="similarity">
    <text evidence="2 7">Belongs to the derlin family.</text>
</comment>
<evidence type="ECO:0000256" key="6">
    <source>
        <dbReference type="ARBA" id="ARBA00023136"/>
    </source>
</evidence>
<evidence type="ECO:0000256" key="3">
    <source>
        <dbReference type="ARBA" id="ARBA00022692"/>
    </source>
</evidence>
<proteinExistence type="inferred from homology"/>
<evidence type="ECO:0000256" key="7">
    <source>
        <dbReference type="RuleBase" id="RU363059"/>
    </source>
</evidence>
<comment type="caution">
    <text evidence="7">Lacks conserved residue(s) required for the propagation of feature annotation.</text>
</comment>
<comment type="subcellular location">
    <subcellularLocation>
        <location evidence="1 7">Endoplasmic reticulum membrane</location>
        <topology evidence="1 7">Multi-pass membrane protein</topology>
    </subcellularLocation>
</comment>
<keyword evidence="5 7" id="KW-1133">Transmembrane helix</keyword>